<dbReference type="EMBL" id="UINC01001487">
    <property type="protein sequence ID" value="SUZ82020.1"/>
    <property type="molecule type" value="Genomic_DNA"/>
</dbReference>
<reference evidence="1" key="1">
    <citation type="submission" date="2018-05" db="EMBL/GenBank/DDBJ databases">
        <authorList>
            <person name="Lanie J.A."/>
            <person name="Ng W.-L."/>
            <person name="Kazmierczak K.M."/>
            <person name="Andrzejewski T.M."/>
            <person name="Davidsen T.M."/>
            <person name="Wayne K.J."/>
            <person name="Tettelin H."/>
            <person name="Glass J.I."/>
            <person name="Rusch D."/>
            <person name="Podicherti R."/>
            <person name="Tsui H.-C.T."/>
            <person name="Winkler M.E."/>
        </authorList>
    </citation>
    <scope>NUCLEOTIDE SEQUENCE</scope>
</reference>
<dbReference type="AlphaFoldDB" id="A0A381QSB6"/>
<evidence type="ECO:0000313" key="1">
    <source>
        <dbReference type="EMBL" id="SUZ82020.1"/>
    </source>
</evidence>
<gene>
    <name evidence="1" type="ORF">METZ01_LOCUS34874</name>
</gene>
<sequence length="48" mass="5336">MESNHLSVKGQSVKSSILHKIENAVKNKVWIHAGARVIKPSTELQQTI</sequence>
<accession>A0A381QSB6</accession>
<protein>
    <submittedName>
        <fullName evidence="1">Uncharacterized protein</fullName>
    </submittedName>
</protein>
<proteinExistence type="predicted"/>
<name>A0A381QSB6_9ZZZZ</name>
<organism evidence="1">
    <name type="scientific">marine metagenome</name>
    <dbReference type="NCBI Taxonomy" id="408172"/>
    <lineage>
        <taxon>unclassified sequences</taxon>
        <taxon>metagenomes</taxon>
        <taxon>ecological metagenomes</taxon>
    </lineage>
</organism>